<feature type="domain" description="Manganese/iron superoxide dismutase C-terminal" evidence="3">
    <location>
        <begin position="219"/>
        <end position="277"/>
    </location>
</feature>
<dbReference type="EMBL" id="CP054536">
    <property type="protein sequence ID" value="QSL65279.1"/>
    <property type="molecule type" value="Genomic_DNA"/>
</dbReference>
<sequence>MLGLCRFVSLLTEFVSGIDSSCIRLRDLKTEAFHTPYEHVLASGGSDGSVRSIGLYFIIHMELSFPGVNYLYILYIYFFIFASSQRPGTGMLCLLKPWGFSAQIKKKWIFPIRYLRHSVPPLNLSWNWKKEGFPPLYSSKGLEIAYFQKQQYHIDELNKLIKGTVYEDIGDVESIAHQSANRASHSYIYNHSSQAFNNHFFFLGLKGKIKGHTEPPKYFLEHLNSSFGDFHTFKENFIYIALSIFGSGWVWLVEDLVQQQLKIFPTFNSGQPYHERRSIAMGLSVGRPALNDVIKHDTQVETLLVPLLVVNCWEYAWIHDYGVFGKEKYLRCWFNCIDWELVAKRHADIWKTNEIEDALPNNTWLDRVLNQKFFLYTFVVVITLAVTIHIWSDKICSPDEWSDEMLREWLQKNHIFFEETDNREVLIKKYVLLLYEEENQWVVFTYITDKKYGYYFYALNKIIK</sequence>
<gene>
    <name evidence="4" type="ORF">MERGE_002588</name>
</gene>
<dbReference type="SUPFAM" id="SSF54719">
    <property type="entry name" value="Fe,Mn superoxide dismutase (SOD), C-terminal domain"/>
    <property type="match status" value="1"/>
</dbReference>
<feature type="domain" description="Manganese/iron superoxide dismutase C-terminal" evidence="3">
    <location>
        <begin position="295"/>
        <end position="345"/>
    </location>
</feature>
<dbReference type="InterPro" id="IPR036314">
    <property type="entry name" value="SOD_C_sf"/>
</dbReference>
<dbReference type="SUPFAM" id="SSF46609">
    <property type="entry name" value="Fe,Mn superoxide dismutase (SOD), N-terminal domain"/>
    <property type="match status" value="1"/>
</dbReference>
<evidence type="ECO:0000313" key="4">
    <source>
        <dbReference type="EMBL" id="QSL65279.1"/>
    </source>
</evidence>
<dbReference type="Gene3D" id="3.55.40.20">
    <property type="entry name" value="Iron/manganese superoxide dismutase, C-terminal domain"/>
    <property type="match status" value="1"/>
</dbReference>
<keyword evidence="5" id="KW-1185">Reference proteome</keyword>
<protein>
    <recommendedName>
        <fullName evidence="3">Manganese/iron superoxide dismutase C-terminal domain-containing protein</fullName>
    </recommendedName>
</protein>
<feature type="transmembrane region" description="Helical" evidence="2">
    <location>
        <begin position="373"/>
        <end position="392"/>
    </location>
</feature>
<keyword evidence="2" id="KW-1133">Transmembrane helix</keyword>
<dbReference type="Proteomes" id="UP000663699">
    <property type="component" value="Chromosome 5"/>
</dbReference>
<dbReference type="GO" id="GO:0004784">
    <property type="term" value="F:superoxide dismutase activity"/>
    <property type="evidence" value="ECO:0007669"/>
    <property type="project" value="InterPro"/>
</dbReference>
<proteinExistence type="predicted"/>
<comment type="function">
    <text evidence="1">Component of the mitochondrial ribosome (mitoribosome), a dedicated translation machinery responsible for the synthesis of mitochondrial genome-encoded proteins, including at least some of the essential transmembrane subunits of the mitochondrial respiratory chain. The mitoribosomes are attached to the mitochondrial inner membrane and translation products are cotranslationally integrated into the membrane.</text>
</comment>
<evidence type="ECO:0000256" key="1">
    <source>
        <dbReference type="ARBA" id="ARBA00037226"/>
    </source>
</evidence>
<dbReference type="GO" id="GO:0046872">
    <property type="term" value="F:metal ion binding"/>
    <property type="evidence" value="ECO:0007669"/>
    <property type="project" value="InterPro"/>
</dbReference>
<keyword evidence="2" id="KW-0812">Transmembrane</keyword>
<dbReference type="Pfam" id="PF02777">
    <property type="entry name" value="Sod_Fe_C"/>
    <property type="match status" value="2"/>
</dbReference>
<name>A0A899G1B8_9ASCO</name>
<dbReference type="PANTHER" id="PTHR43595:SF1">
    <property type="entry name" value="SMALL RIBOSOMAL SUBUNIT PROTEIN MS43"/>
    <property type="match status" value="1"/>
</dbReference>
<keyword evidence="2" id="KW-0472">Membrane</keyword>
<evidence type="ECO:0000259" key="3">
    <source>
        <dbReference type="Pfam" id="PF02777"/>
    </source>
</evidence>
<reference evidence="4" key="1">
    <citation type="submission" date="2020-06" db="EMBL/GenBank/DDBJ databases">
        <title>Genomes of multiple members of Pneumocystis genus reveal paths to human pathogen Pneumocystis jirovecii.</title>
        <authorList>
            <person name="Cisse O.H."/>
            <person name="Ma L."/>
            <person name="Dekker J."/>
            <person name="Khil P."/>
            <person name="Jo J."/>
            <person name="Brenchley J."/>
            <person name="Blair R."/>
            <person name="Pahar B."/>
            <person name="Chabe M."/>
            <person name="Van Rompay K.A."/>
            <person name="Keesler R."/>
            <person name="Sukura A."/>
            <person name="Hirsch V."/>
            <person name="Kutty G."/>
            <person name="Liu Y."/>
            <person name="Peng L."/>
            <person name="Chen J."/>
            <person name="Song J."/>
            <person name="Weissenbacher-Lang C."/>
            <person name="Xu J."/>
            <person name="Upham N.S."/>
            <person name="Stajich J.E."/>
            <person name="Cuomo C.A."/>
            <person name="Cushion M.T."/>
            <person name="Kovacs J.A."/>
        </authorList>
    </citation>
    <scope>NUCLEOTIDE SEQUENCE</scope>
    <source>
        <strain evidence="4">2A</strain>
    </source>
</reference>
<dbReference type="OrthoDB" id="275227at2759"/>
<dbReference type="AlphaFoldDB" id="A0A899G1B8"/>
<dbReference type="InterPro" id="IPR019832">
    <property type="entry name" value="Mn/Fe_SOD_C"/>
</dbReference>
<dbReference type="PANTHER" id="PTHR43595">
    <property type="entry name" value="37S RIBOSOMAL PROTEIN S26, MITOCHONDRIAL"/>
    <property type="match status" value="1"/>
</dbReference>
<evidence type="ECO:0000256" key="2">
    <source>
        <dbReference type="SAM" id="Phobius"/>
    </source>
</evidence>
<accession>A0A899G1B8</accession>
<organism evidence="4 5">
    <name type="scientific">Pneumocystis wakefieldiae</name>
    <dbReference type="NCBI Taxonomy" id="38082"/>
    <lineage>
        <taxon>Eukaryota</taxon>
        <taxon>Fungi</taxon>
        <taxon>Dikarya</taxon>
        <taxon>Ascomycota</taxon>
        <taxon>Taphrinomycotina</taxon>
        <taxon>Pneumocystomycetes</taxon>
        <taxon>Pneumocystaceae</taxon>
        <taxon>Pneumocystis</taxon>
    </lineage>
</organism>
<dbReference type="InterPro" id="IPR036324">
    <property type="entry name" value="Mn/Fe_SOD_N_sf"/>
</dbReference>
<evidence type="ECO:0000313" key="5">
    <source>
        <dbReference type="Proteomes" id="UP000663699"/>
    </source>
</evidence>
<dbReference type="GO" id="GO:0005737">
    <property type="term" value="C:cytoplasm"/>
    <property type="evidence" value="ECO:0007669"/>
    <property type="project" value="TreeGrafter"/>
</dbReference>